<reference evidence="1 2" key="1">
    <citation type="journal article" date="2011" name="Front. Microbiol.">
        <title>Genomic signatures of strain selection and enhancement in Bacillus atrophaeus var. globigii, a historical biowarfare simulant.</title>
        <authorList>
            <person name="Gibbons H.S."/>
            <person name="Broomall S.M."/>
            <person name="McNew L.A."/>
            <person name="Daligault H."/>
            <person name="Chapman C."/>
            <person name="Bruce D."/>
            <person name="Karavis M."/>
            <person name="Krepps M."/>
            <person name="McGregor P.A."/>
            <person name="Hong C."/>
            <person name="Park K.H."/>
            <person name="Akmal A."/>
            <person name="Feldman A."/>
            <person name="Lin J.S."/>
            <person name="Chang W.E."/>
            <person name="Higgs B.W."/>
            <person name="Demirev P."/>
            <person name="Lindquist J."/>
            <person name="Liem A."/>
            <person name="Fochler E."/>
            <person name="Read T.D."/>
            <person name="Tapia R."/>
            <person name="Johnson S."/>
            <person name="Bishop-Lilly K.A."/>
            <person name="Detter C."/>
            <person name="Han C."/>
            <person name="Sozhamannan S."/>
            <person name="Rosenzweig C.N."/>
            <person name="Skowronski E.W."/>
        </authorList>
    </citation>
    <scope>NUCLEOTIDE SEQUENCE [LARGE SCALE GENOMIC DNA]</scope>
    <source>
        <strain evidence="1 2">AIT1</strain>
    </source>
</reference>
<evidence type="ECO:0000313" key="1">
    <source>
        <dbReference type="EMBL" id="RUO38011.1"/>
    </source>
</evidence>
<evidence type="ECO:0000313" key="2">
    <source>
        <dbReference type="Proteomes" id="UP000286976"/>
    </source>
</evidence>
<dbReference type="Proteomes" id="UP000286976">
    <property type="component" value="Unassembled WGS sequence"/>
</dbReference>
<name>A0A432WW80_9GAMM</name>
<protein>
    <submittedName>
        <fullName evidence="1">Uncharacterized protein</fullName>
    </submittedName>
</protein>
<accession>A0A432WW80</accession>
<gene>
    <name evidence="1" type="ORF">CWE15_10870</name>
</gene>
<sequence length="68" mass="7666">MLRSETSELTTTHKLTENLIENVVLSQGKGHLAQLITTKTNMMFCNILTYDALYATRPPYLRHSKIGG</sequence>
<proteinExistence type="predicted"/>
<organism evidence="1 2">
    <name type="scientific">Aliidiomarina taiwanensis</name>
    <dbReference type="NCBI Taxonomy" id="946228"/>
    <lineage>
        <taxon>Bacteria</taxon>
        <taxon>Pseudomonadati</taxon>
        <taxon>Pseudomonadota</taxon>
        <taxon>Gammaproteobacteria</taxon>
        <taxon>Alteromonadales</taxon>
        <taxon>Idiomarinaceae</taxon>
        <taxon>Aliidiomarina</taxon>
    </lineage>
</organism>
<keyword evidence="2" id="KW-1185">Reference proteome</keyword>
<dbReference type="AlphaFoldDB" id="A0A432WW80"/>
<comment type="caution">
    <text evidence="1">The sequence shown here is derived from an EMBL/GenBank/DDBJ whole genome shotgun (WGS) entry which is preliminary data.</text>
</comment>
<dbReference type="EMBL" id="PIPQ01000009">
    <property type="protein sequence ID" value="RUO38011.1"/>
    <property type="molecule type" value="Genomic_DNA"/>
</dbReference>